<evidence type="ECO:0000256" key="6">
    <source>
        <dbReference type="ARBA" id="ARBA00023242"/>
    </source>
</evidence>
<evidence type="ECO:0000256" key="7">
    <source>
        <dbReference type="PROSITE-ProRule" id="PRU00339"/>
    </source>
</evidence>
<feature type="region of interest" description="Disordered" evidence="9">
    <location>
        <begin position="57"/>
        <end position="88"/>
    </location>
</feature>
<evidence type="ECO:0000256" key="1">
    <source>
        <dbReference type="ARBA" id="ARBA00004123"/>
    </source>
</evidence>
<dbReference type="InterPro" id="IPR019734">
    <property type="entry name" value="TPR_rpt"/>
</dbReference>
<dbReference type="InterPro" id="IPR051730">
    <property type="entry name" value="NASP-like"/>
</dbReference>
<keyword evidence="12" id="KW-1185">Reference proteome</keyword>
<dbReference type="PROSITE" id="PS50005">
    <property type="entry name" value="TPR"/>
    <property type="match status" value="2"/>
</dbReference>
<feature type="domain" description="Tetratricopeptide SHNi-TPR" evidence="10">
    <location>
        <begin position="127"/>
        <end position="159"/>
    </location>
</feature>
<dbReference type="EMBL" id="JASSZA010000007">
    <property type="protein sequence ID" value="KAK2106651.1"/>
    <property type="molecule type" value="Genomic_DNA"/>
</dbReference>
<feature type="compositionally biased region" description="Acidic residues" evidence="9">
    <location>
        <begin position="57"/>
        <end position="66"/>
    </location>
</feature>
<name>A0ABQ9VBL0_SAGOE</name>
<evidence type="ECO:0000259" key="10">
    <source>
        <dbReference type="Pfam" id="PF10516"/>
    </source>
</evidence>
<evidence type="ECO:0000256" key="4">
    <source>
        <dbReference type="ARBA" id="ARBA00022737"/>
    </source>
</evidence>
<feature type="repeat" description="TPR" evidence="7">
    <location>
        <begin position="165"/>
        <end position="198"/>
    </location>
</feature>
<dbReference type="InterPro" id="IPR011990">
    <property type="entry name" value="TPR-like_helical_dom_sf"/>
</dbReference>
<evidence type="ECO:0000256" key="8">
    <source>
        <dbReference type="SAM" id="Coils"/>
    </source>
</evidence>
<dbReference type="Gene3D" id="1.25.40.10">
    <property type="entry name" value="Tetratricopeptide repeat domain"/>
    <property type="match status" value="1"/>
</dbReference>
<feature type="compositionally biased region" description="Basic and acidic residues" evidence="9">
    <location>
        <begin position="283"/>
        <end position="301"/>
    </location>
</feature>
<organism evidence="11 12">
    <name type="scientific">Saguinus oedipus</name>
    <name type="common">Cotton-top tamarin</name>
    <name type="synonym">Oedipomidas oedipus</name>
    <dbReference type="NCBI Taxonomy" id="9490"/>
    <lineage>
        <taxon>Eukaryota</taxon>
        <taxon>Metazoa</taxon>
        <taxon>Chordata</taxon>
        <taxon>Craniata</taxon>
        <taxon>Vertebrata</taxon>
        <taxon>Euteleostomi</taxon>
        <taxon>Mammalia</taxon>
        <taxon>Eutheria</taxon>
        <taxon>Euarchontoglires</taxon>
        <taxon>Primates</taxon>
        <taxon>Haplorrhini</taxon>
        <taxon>Platyrrhini</taxon>
        <taxon>Cebidae</taxon>
        <taxon>Callitrichinae</taxon>
        <taxon>Saguinus</taxon>
    </lineage>
</organism>
<dbReference type="Pfam" id="PF13181">
    <property type="entry name" value="TPR_8"/>
    <property type="match status" value="1"/>
</dbReference>
<evidence type="ECO:0000256" key="3">
    <source>
        <dbReference type="ARBA" id="ARBA00021576"/>
    </source>
</evidence>
<keyword evidence="6" id="KW-0539">Nucleus</keyword>
<keyword evidence="5 7" id="KW-0802">TPR repeat</keyword>
<keyword evidence="8" id="KW-0175">Coiled coil</keyword>
<dbReference type="PANTHER" id="PTHR15081">
    <property type="entry name" value="NUCLEAR AUTOANTIGENIC SPERM PROTEIN NASP -RELATED"/>
    <property type="match status" value="1"/>
</dbReference>
<keyword evidence="4" id="KW-0677">Repeat</keyword>
<gene>
    <name evidence="11" type="ORF">P7K49_016165</name>
</gene>
<evidence type="ECO:0000313" key="12">
    <source>
        <dbReference type="Proteomes" id="UP001266305"/>
    </source>
</evidence>
<comment type="caution">
    <text evidence="11">The sequence shown here is derived from an EMBL/GenBank/DDBJ whole genome shotgun (WGS) entry which is preliminary data.</text>
</comment>
<reference evidence="11 12" key="1">
    <citation type="submission" date="2023-05" db="EMBL/GenBank/DDBJ databases">
        <title>B98-5 Cell Line De Novo Hybrid Assembly: An Optical Mapping Approach.</title>
        <authorList>
            <person name="Kananen K."/>
            <person name="Auerbach J.A."/>
            <person name="Kautto E."/>
            <person name="Blachly J.S."/>
        </authorList>
    </citation>
    <scope>NUCLEOTIDE SEQUENCE [LARGE SCALE GENOMIC DNA]</scope>
    <source>
        <strain evidence="11">B95-8</strain>
        <tissue evidence="11">Cell line</tissue>
    </source>
</reference>
<dbReference type="SUPFAM" id="SSF48452">
    <property type="entry name" value="TPR-like"/>
    <property type="match status" value="1"/>
</dbReference>
<evidence type="ECO:0000256" key="9">
    <source>
        <dbReference type="SAM" id="MobiDB-lite"/>
    </source>
</evidence>
<evidence type="ECO:0000256" key="5">
    <source>
        <dbReference type="ARBA" id="ARBA00022803"/>
    </source>
</evidence>
<sequence>MSGLKTPETLTKVSTCFWLKGWKLLASEEEAVANVPYSEWSRLTFIRETLNLFIAEETEGSEEDDKENDKAEEMPNDSVLENKSLQENEEEEIGNLELAWDMLDLAKIIFKRQETKEAQLYAAQAHLKLGEVSVESENYVQAVEEFQSCLNLQEQYLEAHDRLLAETHYQLGLAYGYNSQYDEAVAQFSKSIEVIEKRMVVLNEQVKEAERSSAECKKEIEELKELLPEIREKIEDAKESQRSGNVAELALKATLIASRKPADGASSSNCVTDISHLVRKKRKPEEESPRKDDAKKAKQEPEVNGGSGDAVSSGNEVLENTEEVGS</sequence>
<protein>
    <recommendedName>
        <fullName evidence="3">Nuclear autoantigenic sperm protein</fullName>
    </recommendedName>
</protein>
<dbReference type="SMART" id="SM00028">
    <property type="entry name" value="TPR"/>
    <property type="match status" value="2"/>
</dbReference>
<feature type="repeat" description="TPR" evidence="7">
    <location>
        <begin position="123"/>
        <end position="156"/>
    </location>
</feature>
<accession>A0ABQ9VBL0</accession>
<evidence type="ECO:0000256" key="2">
    <source>
        <dbReference type="ARBA" id="ARBA00008402"/>
    </source>
</evidence>
<dbReference type="Pfam" id="PF10516">
    <property type="entry name" value="SHNi-TPR"/>
    <property type="match status" value="1"/>
</dbReference>
<feature type="region of interest" description="Disordered" evidence="9">
    <location>
        <begin position="261"/>
        <end position="326"/>
    </location>
</feature>
<dbReference type="PANTHER" id="PTHR15081:SF1">
    <property type="entry name" value="NUCLEAR AUTOANTIGENIC SPERM PROTEIN"/>
    <property type="match status" value="1"/>
</dbReference>
<proteinExistence type="inferred from homology"/>
<comment type="subcellular location">
    <subcellularLocation>
        <location evidence="1">Nucleus</location>
    </subcellularLocation>
</comment>
<feature type="coiled-coil region" evidence="8">
    <location>
        <begin position="192"/>
        <end position="240"/>
    </location>
</feature>
<dbReference type="InterPro" id="IPR019544">
    <property type="entry name" value="Tetratricopeptide_SHNi-TPR_dom"/>
</dbReference>
<evidence type="ECO:0000313" key="11">
    <source>
        <dbReference type="EMBL" id="KAK2106651.1"/>
    </source>
</evidence>
<dbReference type="Proteomes" id="UP001266305">
    <property type="component" value="Unassembled WGS sequence"/>
</dbReference>
<comment type="similarity">
    <text evidence="2">Belongs to the NASP family.</text>
</comment>